<name>A0A7W7ADN6_9SPHN</name>
<reference evidence="1 2" key="1">
    <citation type="submission" date="2020-08" db="EMBL/GenBank/DDBJ databases">
        <title>Genomic Encyclopedia of Type Strains, Phase IV (KMG-IV): sequencing the most valuable type-strain genomes for metagenomic binning, comparative biology and taxonomic classification.</title>
        <authorList>
            <person name="Goeker M."/>
        </authorList>
    </citation>
    <scope>NUCLEOTIDE SEQUENCE [LARGE SCALE GENOMIC DNA]</scope>
    <source>
        <strain evidence="1 2">DSM 17507</strain>
    </source>
</reference>
<dbReference type="PANTHER" id="PTHR37315">
    <property type="entry name" value="UPF0311 PROTEIN BLR7842"/>
    <property type="match status" value="1"/>
</dbReference>
<evidence type="ECO:0000313" key="1">
    <source>
        <dbReference type="EMBL" id="MBB4614202.1"/>
    </source>
</evidence>
<dbReference type="Gene3D" id="2.40.160.20">
    <property type="match status" value="1"/>
</dbReference>
<dbReference type="Proteomes" id="UP000538566">
    <property type="component" value="Unassembled WGS sequence"/>
</dbReference>
<dbReference type="EMBL" id="JACHOA010000004">
    <property type="protein sequence ID" value="MBB4614202.1"/>
    <property type="molecule type" value="Genomic_DNA"/>
</dbReference>
<dbReference type="AlphaFoldDB" id="A0A7W7ADN6"/>
<dbReference type="PANTHER" id="PTHR37315:SF1">
    <property type="entry name" value="UPF0311 PROTEIN BLR7842"/>
    <property type="match status" value="1"/>
</dbReference>
<protein>
    <submittedName>
        <fullName evidence="1">Uncharacterized protein</fullName>
    </submittedName>
</protein>
<comment type="caution">
    <text evidence="1">The sequence shown here is derived from an EMBL/GenBank/DDBJ whole genome shotgun (WGS) entry which is preliminary data.</text>
</comment>
<gene>
    <name evidence="1" type="ORF">GGR37_002488</name>
</gene>
<dbReference type="InterPro" id="IPR020915">
    <property type="entry name" value="UPF0311"/>
</dbReference>
<keyword evidence="2" id="KW-1185">Reference proteome</keyword>
<evidence type="ECO:0000313" key="2">
    <source>
        <dbReference type="Proteomes" id="UP000538566"/>
    </source>
</evidence>
<dbReference type="PROSITE" id="PS51318">
    <property type="entry name" value="TAT"/>
    <property type="match status" value="1"/>
</dbReference>
<sequence>MADLNLILCDEEGMDVTAGQTRREMLIAATMAGATGVLGASRASAATVDSATPAKAPRAEWIYDAVALLQKEVPHGRTIRGERFRVPIIGGSFAGPSLRGEIIAGGYDWQLVRADGYWEIAADYFMQTNDGVQIHIRNNGLWHSKTGDWPADYAVTTPQFEAPEGPYAWLNHYVFTGTINPAGTAEAPAVKLSIFRLVVD</sequence>
<proteinExistence type="predicted"/>
<dbReference type="InterPro" id="IPR006311">
    <property type="entry name" value="TAT_signal"/>
</dbReference>
<accession>A0A7W7ADN6</accession>
<organism evidence="1 2">
    <name type="scientific">Novosphingobium taihuense</name>
    <dbReference type="NCBI Taxonomy" id="260085"/>
    <lineage>
        <taxon>Bacteria</taxon>
        <taxon>Pseudomonadati</taxon>
        <taxon>Pseudomonadota</taxon>
        <taxon>Alphaproteobacteria</taxon>
        <taxon>Sphingomonadales</taxon>
        <taxon>Sphingomonadaceae</taxon>
        <taxon>Novosphingobium</taxon>
    </lineage>
</organism>
<dbReference type="Pfam" id="PF11578">
    <property type="entry name" value="DUF3237"/>
    <property type="match status" value="1"/>
</dbReference>
<dbReference type="RefSeq" id="WP_246415651.1">
    <property type="nucleotide sequence ID" value="NZ_JACHOA010000004.1"/>
</dbReference>